<dbReference type="AlphaFoldDB" id="A0AAV2GHP7"/>
<gene>
    <name evidence="1" type="ORF">LTRI10_LOCUS49170</name>
</gene>
<reference evidence="1 2" key="1">
    <citation type="submission" date="2024-04" db="EMBL/GenBank/DDBJ databases">
        <authorList>
            <person name="Fracassetti M."/>
        </authorList>
    </citation>
    <scope>NUCLEOTIDE SEQUENCE [LARGE SCALE GENOMIC DNA]</scope>
</reference>
<accession>A0AAV2GHP7</accession>
<dbReference type="EMBL" id="OZ034821">
    <property type="protein sequence ID" value="CAL1409689.1"/>
    <property type="molecule type" value="Genomic_DNA"/>
</dbReference>
<protein>
    <submittedName>
        <fullName evidence="1">Uncharacterized protein</fullName>
    </submittedName>
</protein>
<evidence type="ECO:0000313" key="1">
    <source>
        <dbReference type="EMBL" id="CAL1409689.1"/>
    </source>
</evidence>
<dbReference type="Proteomes" id="UP001497516">
    <property type="component" value="Chromosome 8"/>
</dbReference>
<evidence type="ECO:0000313" key="2">
    <source>
        <dbReference type="Proteomes" id="UP001497516"/>
    </source>
</evidence>
<sequence>MSKSKAFTLTSDQIFITPCVICSRTLDVYWYKGDLNDDFQGTRGAQTHRQHWDISRQVRVGPMEEQYKALQVFGTTVKRNKLRRLVKDLIKMRAGSAMGFNVFVNRIGLCIIIPVNGGGALRINDLFGWSRYGVKLPRDVGTGYTVWDRVDMYTRETVLDVRGMVRAGNELAARSKQIISSKLEKEEEVEKFTDRPDDQDRCDEKLLDQHSNRVTSIGMYTATKVGGTFSSAEEGNQELRQWLEEKSAELMACKKELEWSKKTESLLSKLVGKVSVTGRDDFQLEATQARREVVSLRARSEAALAIRQRTLIERETAARDAGAVLAEREAAVAAAEATLNKNFSGVREMLATAAEDAVRAREVAVSKREAAVRAREVAVSQREAAVAADEAAVRTMEVAVSQREAAVAADEAAVRAREVAVSAQAQPRYDD</sequence>
<proteinExistence type="predicted"/>
<keyword evidence="2" id="KW-1185">Reference proteome</keyword>
<organism evidence="1 2">
    <name type="scientific">Linum trigynum</name>
    <dbReference type="NCBI Taxonomy" id="586398"/>
    <lineage>
        <taxon>Eukaryota</taxon>
        <taxon>Viridiplantae</taxon>
        <taxon>Streptophyta</taxon>
        <taxon>Embryophyta</taxon>
        <taxon>Tracheophyta</taxon>
        <taxon>Spermatophyta</taxon>
        <taxon>Magnoliopsida</taxon>
        <taxon>eudicotyledons</taxon>
        <taxon>Gunneridae</taxon>
        <taxon>Pentapetalae</taxon>
        <taxon>rosids</taxon>
        <taxon>fabids</taxon>
        <taxon>Malpighiales</taxon>
        <taxon>Linaceae</taxon>
        <taxon>Linum</taxon>
    </lineage>
</organism>
<name>A0AAV2GHP7_9ROSI</name>